<dbReference type="GO" id="GO:0003677">
    <property type="term" value="F:DNA binding"/>
    <property type="evidence" value="ECO:0007669"/>
    <property type="project" value="UniProtKB-KW"/>
</dbReference>
<dbReference type="InterPro" id="IPR029016">
    <property type="entry name" value="GAF-like_dom_sf"/>
</dbReference>
<dbReference type="PROSITE" id="PS51077">
    <property type="entry name" value="HTH_ICLR"/>
    <property type="match status" value="1"/>
</dbReference>
<name>A0A437ME48_9PROT</name>
<dbReference type="Pfam" id="PF01614">
    <property type="entry name" value="IclR_C"/>
    <property type="match status" value="1"/>
</dbReference>
<dbReference type="Gene3D" id="1.10.10.10">
    <property type="entry name" value="Winged helix-like DNA-binding domain superfamily/Winged helix DNA-binding domain"/>
    <property type="match status" value="1"/>
</dbReference>
<keyword evidence="1" id="KW-0805">Transcription regulation</keyword>
<dbReference type="PANTHER" id="PTHR30136:SF33">
    <property type="entry name" value="TRANSCRIPTIONAL REGULATORY PROTEIN"/>
    <property type="match status" value="1"/>
</dbReference>
<sequence>MKPKPGRTADDAISRSAVPLLDDEDGIGAAHAEDRRFVWALARGLEILRAFGPEHTALSVGRLSTMTGMAKPTVSRLTHTLAALGYLRVVDKRGHYAPTPAVLTLGYPVLSALKVQDAAAAPMQEMAEATGCLVGMAARDRLSMVFAQCAPPPWLATLRLGTGSRVPMATSALGRAFLAGLGEVERDFLFGRLALRHGVEWEALGPRVADGIAQVSARGFCIVDGEWQRDVRTAACPLVTAHGVMALMAGAPGYTITNETLENEVGPRLVALAAKLSPLIGS</sequence>
<dbReference type="InterPro" id="IPR050707">
    <property type="entry name" value="HTH_MetabolicPath_Reg"/>
</dbReference>
<accession>A0A437ME48</accession>
<evidence type="ECO:0000256" key="2">
    <source>
        <dbReference type="ARBA" id="ARBA00023125"/>
    </source>
</evidence>
<dbReference type="Pfam" id="PF09339">
    <property type="entry name" value="HTH_IclR"/>
    <property type="match status" value="1"/>
</dbReference>
<evidence type="ECO:0000313" key="7">
    <source>
        <dbReference type="Proteomes" id="UP000282957"/>
    </source>
</evidence>
<dbReference type="GO" id="GO:0045892">
    <property type="term" value="P:negative regulation of DNA-templated transcription"/>
    <property type="evidence" value="ECO:0007669"/>
    <property type="project" value="TreeGrafter"/>
</dbReference>
<keyword evidence="2" id="KW-0238">DNA-binding</keyword>
<evidence type="ECO:0000259" key="4">
    <source>
        <dbReference type="PROSITE" id="PS51077"/>
    </source>
</evidence>
<keyword evidence="7" id="KW-1185">Reference proteome</keyword>
<dbReference type="EMBL" id="SACL01000004">
    <property type="protein sequence ID" value="RVT95914.1"/>
    <property type="molecule type" value="Genomic_DNA"/>
</dbReference>
<dbReference type="InterPro" id="IPR036390">
    <property type="entry name" value="WH_DNA-bd_sf"/>
</dbReference>
<dbReference type="InterPro" id="IPR005471">
    <property type="entry name" value="Tscrpt_reg_IclR_N"/>
</dbReference>
<dbReference type="RefSeq" id="WP_127787849.1">
    <property type="nucleotide sequence ID" value="NZ_SACL01000004.1"/>
</dbReference>
<comment type="caution">
    <text evidence="6">The sequence shown here is derived from an EMBL/GenBank/DDBJ whole genome shotgun (WGS) entry which is preliminary data.</text>
</comment>
<feature type="domain" description="HTH iclR-type" evidence="4">
    <location>
        <begin position="38"/>
        <end position="100"/>
    </location>
</feature>
<evidence type="ECO:0000259" key="5">
    <source>
        <dbReference type="PROSITE" id="PS51078"/>
    </source>
</evidence>
<keyword evidence="3" id="KW-0804">Transcription</keyword>
<dbReference type="InterPro" id="IPR014757">
    <property type="entry name" value="Tscrpt_reg_IclR_C"/>
</dbReference>
<reference evidence="6 7" key="1">
    <citation type="submission" date="2019-01" db="EMBL/GenBank/DDBJ databases">
        <authorList>
            <person name="Chen W.-M."/>
        </authorList>
    </citation>
    <scope>NUCLEOTIDE SEQUENCE [LARGE SCALE GENOMIC DNA]</scope>
    <source>
        <strain evidence="6 7">CCP-6</strain>
    </source>
</reference>
<gene>
    <name evidence="6" type="ORF">EOD42_12305</name>
</gene>
<evidence type="ECO:0000313" key="6">
    <source>
        <dbReference type="EMBL" id="RVT95914.1"/>
    </source>
</evidence>
<organism evidence="6 7">
    <name type="scientific">Rhodovarius crocodyli</name>
    <dbReference type="NCBI Taxonomy" id="1979269"/>
    <lineage>
        <taxon>Bacteria</taxon>
        <taxon>Pseudomonadati</taxon>
        <taxon>Pseudomonadota</taxon>
        <taxon>Alphaproteobacteria</taxon>
        <taxon>Acetobacterales</taxon>
        <taxon>Roseomonadaceae</taxon>
        <taxon>Rhodovarius</taxon>
    </lineage>
</organism>
<dbReference type="Proteomes" id="UP000282957">
    <property type="component" value="Unassembled WGS sequence"/>
</dbReference>
<protein>
    <submittedName>
        <fullName evidence="6">IclR family transcriptional regulator</fullName>
    </submittedName>
</protein>
<evidence type="ECO:0000256" key="1">
    <source>
        <dbReference type="ARBA" id="ARBA00023015"/>
    </source>
</evidence>
<feature type="domain" description="IclR-ED" evidence="5">
    <location>
        <begin position="101"/>
        <end position="282"/>
    </location>
</feature>
<dbReference type="SUPFAM" id="SSF55781">
    <property type="entry name" value="GAF domain-like"/>
    <property type="match status" value="1"/>
</dbReference>
<dbReference type="Gene3D" id="3.30.450.40">
    <property type="match status" value="1"/>
</dbReference>
<dbReference type="SUPFAM" id="SSF46785">
    <property type="entry name" value="Winged helix' DNA-binding domain"/>
    <property type="match status" value="1"/>
</dbReference>
<dbReference type="AlphaFoldDB" id="A0A437ME48"/>
<dbReference type="PROSITE" id="PS51078">
    <property type="entry name" value="ICLR_ED"/>
    <property type="match status" value="1"/>
</dbReference>
<evidence type="ECO:0000256" key="3">
    <source>
        <dbReference type="ARBA" id="ARBA00023163"/>
    </source>
</evidence>
<dbReference type="GO" id="GO:0003700">
    <property type="term" value="F:DNA-binding transcription factor activity"/>
    <property type="evidence" value="ECO:0007669"/>
    <property type="project" value="TreeGrafter"/>
</dbReference>
<dbReference type="InterPro" id="IPR036388">
    <property type="entry name" value="WH-like_DNA-bd_sf"/>
</dbReference>
<dbReference type="PANTHER" id="PTHR30136">
    <property type="entry name" value="HELIX-TURN-HELIX TRANSCRIPTIONAL REGULATOR, ICLR FAMILY"/>
    <property type="match status" value="1"/>
</dbReference>
<dbReference type="SMART" id="SM00346">
    <property type="entry name" value="HTH_ICLR"/>
    <property type="match status" value="1"/>
</dbReference>
<proteinExistence type="predicted"/>
<dbReference type="OrthoDB" id="9807558at2"/>